<sequence length="174" mass="19799">MNGKERPKRSKARKNYNEEQSDDDHDAPVDNYEPKPTSEIEKDTLKLEVRPSKKRKPAISSKKDGPTKFRGRKAGSLERMLTLPPEMQNEILGHVAPEILVMCLQVSHLRELLILTSSESTWKKSRISAGMPALHATDMTERKYLILLFDKHCHDCGDPKVDHSELDLLACARL</sequence>
<keyword evidence="3" id="KW-1185">Reference proteome</keyword>
<evidence type="ECO:0000256" key="1">
    <source>
        <dbReference type="SAM" id="MobiDB-lite"/>
    </source>
</evidence>
<dbReference type="OrthoDB" id="2322499at2759"/>
<reference evidence="2" key="1">
    <citation type="submission" date="2020-11" db="EMBL/GenBank/DDBJ databases">
        <authorList>
            <consortium name="DOE Joint Genome Institute"/>
            <person name="Ahrendt S."/>
            <person name="Riley R."/>
            <person name="Andreopoulos W."/>
            <person name="Labutti K."/>
            <person name="Pangilinan J."/>
            <person name="Ruiz-Duenas F.J."/>
            <person name="Barrasa J.M."/>
            <person name="Sanchez-Garcia M."/>
            <person name="Camarero S."/>
            <person name="Miyauchi S."/>
            <person name="Serrano A."/>
            <person name="Linde D."/>
            <person name="Babiker R."/>
            <person name="Drula E."/>
            <person name="Ayuso-Fernandez I."/>
            <person name="Pacheco R."/>
            <person name="Padilla G."/>
            <person name="Ferreira P."/>
            <person name="Barriuso J."/>
            <person name="Kellner H."/>
            <person name="Castanera R."/>
            <person name="Alfaro M."/>
            <person name="Ramirez L."/>
            <person name="Pisabarro A.G."/>
            <person name="Kuo A."/>
            <person name="Tritt A."/>
            <person name="Lipzen A."/>
            <person name="He G."/>
            <person name="Yan M."/>
            <person name="Ng V."/>
            <person name="Cullen D."/>
            <person name="Martin F."/>
            <person name="Rosso M.-N."/>
            <person name="Henrissat B."/>
            <person name="Hibbett D."/>
            <person name="Martinez A.T."/>
            <person name="Grigoriev I.V."/>
        </authorList>
    </citation>
    <scope>NUCLEOTIDE SEQUENCE</scope>
    <source>
        <strain evidence="2">AH 40177</strain>
    </source>
</reference>
<name>A0A9P5UB75_9AGAR</name>
<evidence type="ECO:0000313" key="2">
    <source>
        <dbReference type="EMBL" id="KAF9072796.1"/>
    </source>
</evidence>
<organism evidence="2 3">
    <name type="scientific">Rhodocollybia butyracea</name>
    <dbReference type="NCBI Taxonomy" id="206335"/>
    <lineage>
        <taxon>Eukaryota</taxon>
        <taxon>Fungi</taxon>
        <taxon>Dikarya</taxon>
        <taxon>Basidiomycota</taxon>
        <taxon>Agaricomycotina</taxon>
        <taxon>Agaricomycetes</taxon>
        <taxon>Agaricomycetidae</taxon>
        <taxon>Agaricales</taxon>
        <taxon>Marasmiineae</taxon>
        <taxon>Omphalotaceae</taxon>
        <taxon>Rhodocollybia</taxon>
    </lineage>
</organism>
<dbReference type="EMBL" id="JADNRY010000022">
    <property type="protein sequence ID" value="KAF9072796.1"/>
    <property type="molecule type" value="Genomic_DNA"/>
</dbReference>
<dbReference type="AlphaFoldDB" id="A0A9P5UB75"/>
<feature type="region of interest" description="Disordered" evidence="1">
    <location>
        <begin position="1"/>
        <end position="77"/>
    </location>
</feature>
<proteinExistence type="predicted"/>
<comment type="caution">
    <text evidence="2">The sequence shown here is derived from an EMBL/GenBank/DDBJ whole genome shotgun (WGS) entry which is preliminary data.</text>
</comment>
<accession>A0A9P5UB75</accession>
<evidence type="ECO:0008006" key="4">
    <source>
        <dbReference type="Google" id="ProtNLM"/>
    </source>
</evidence>
<evidence type="ECO:0000313" key="3">
    <source>
        <dbReference type="Proteomes" id="UP000772434"/>
    </source>
</evidence>
<dbReference type="Proteomes" id="UP000772434">
    <property type="component" value="Unassembled WGS sequence"/>
</dbReference>
<feature type="compositionally biased region" description="Basic and acidic residues" evidence="1">
    <location>
        <begin position="26"/>
        <end position="51"/>
    </location>
</feature>
<gene>
    <name evidence="2" type="ORF">BDP27DRAFT_389493</name>
</gene>
<feature type="compositionally biased region" description="Basic residues" evidence="1">
    <location>
        <begin position="1"/>
        <end position="14"/>
    </location>
</feature>
<protein>
    <recommendedName>
        <fullName evidence="4">F-box domain-containing protein</fullName>
    </recommendedName>
</protein>